<dbReference type="Pfam" id="PF01145">
    <property type="entry name" value="Band_7"/>
    <property type="match status" value="1"/>
</dbReference>
<evidence type="ECO:0000256" key="2">
    <source>
        <dbReference type="ARBA" id="ARBA00008164"/>
    </source>
</evidence>
<evidence type="ECO:0000259" key="3">
    <source>
        <dbReference type="SMART" id="SM00244"/>
    </source>
</evidence>
<dbReference type="EMBL" id="FNZR01000012">
    <property type="protein sequence ID" value="SEL88974.1"/>
    <property type="molecule type" value="Genomic_DNA"/>
</dbReference>
<evidence type="ECO:0000313" key="4">
    <source>
        <dbReference type="EMBL" id="SEL88974.1"/>
    </source>
</evidence>
<dbReference type="STRING" id="332977.SAMN05421740_112126"/>
<gene>
    <name evidence="4" type="ORF">SAMN05421740_112126</name>
</gene>
<evidence type="ECO:0000313" key="5">
    <source>
        <dbReference type="Proteomes" id="UP000198916"/>
    </source>
</evidence>
<name>A0A1H7TWR0_9SPHI</name>
<reference evidence="5" key="1">
    <citation type="submission" date="2016-10" db="EMBL/GenBank/DDBJ databases">
        <authorList>
            <person name="Varghese N."/>
            <person name="Submissions S."/>
        </authorList>
    </citation>
    <scope>NUCLEOTIDE SEQUENCE [LARGE SCALE GENOMIC DNA]</scope>
    <source>
        <strain evidence="5">Jip14</strain>
    </source>
</reference>
<dbReference type="Gene3D" id="3.30.479.30">
    <property type="entry name" value="Band 7 domain"/>
    <property type="match status" value="1"/>
</dbReference>
<dbReference type="PRINTS" id="PR00721">
    <property type="entry name" value="STOMATIN"/>
</dbReference>
<dbReference type="PANTHER" id="PTHR10264:SF83">
    <property type="entry name" value="BLL5629 PROTEIN"/>
    <property type="match status" value="1"/>
</dbReference>
<protein>
    <submittedName>
        <fullName evidence="4">SPFH domain / Band 7 family protein</fullName>
    </submittedName>
</protein>
<dbReference type="InterPro" id="IPR043202">
    <property type="entry name" value="Band-7_stomatin-like"/>
</dbReference>
<dbReference type="OrthoDB" id="5501731at2"/>
<sequence length="364" mass="41224">MERVNITTNTVGLVFKNGELKRVLSKGSHWLFWGERVQRFDMTKAFAPEQDLRTLLAHEALASLLEVVDVADNELVLVYQDLRFATVLTAGKYAFWKGVGGYRFICADTTQLEIAEDIDRNLLNRQPLYPYVRAYTVESFEKGLLFIDGKFDRLLESGNYVYWKNNTSTTVVKADMRQLGMEILGQEILTKDKAQLRINFTVTYQVVDLVKAVVHNKEFEKQLYVLVQLALRAFISNKGFDELMEGKQDIADAVKSTCASKAETLGIRLIDCGVKDIILPGDIKEIMNHVLVAEKRAQANGITRREETAAMRSLLNTAKLMEDNAMLWKMKEMEHVEKIAEKIGEITLSGGGNIVGQLKELFSK</sequence>
<comment type="subcellular location">
    <subcellularLocation>
        <location evidence="1">Membrane</location>
        <topology evidence="1">Single-pass membrane protein</topology>
    </subcellularLocation>
</comment>
<dbReference type="CDD" id="cd13438">
    <property type="entry name" value="SPFH_eoslipins_u2"/>
    <property type="match status" value="1"/>
</dbReference>
<accession>A0A1H7TWR0</accession>
<comment type="similarity">
    <text evidence="2">Belongs to the band 7/mec-2 family.</text>
</comment>
<dbReference type="SUPFAM" id="SSF117892">
    <property type="entry name" value="Band 7/SPFH domain"/>
    <property type="match status" value="1"/>
</dbReference>
<dbReference type="PANTHER" id="PTHR10264">
    <property type="entry name" value="BAND 7 PROTEIN-RELATED"/>
    <property type="match status" value="1"/>
</dbReference>
<proteinExistence type="inferred from homology"/>
<dbReference type="GO" id="GO:0005886">
    <property type="term" value="C:plasma membrane"/>
    <property type="evidence" value="ECO:0007669"/>
    <property type="project" value="InterPro"/>
</dbReference>
<keyword evidence="5" id="KW-1185">Reference proteome</keyword>
<dbReference type="InterPro" id="IPR001107">
    <property type="entry name" value="Band_7"/>
</dbReference>
<dbReference type="AlphaFoldDB" id="A0A1H7TWR0"/>
<dbReference type="Proteomes" id="UP000198916">
    <property type="component" value="Unassembled WGS sequence"/>
</dbReference>
<dbReference type="InterPro" id="IPR036013">
    <property type="entry name" value="Band_7/SPFH_dom_sf"/>
</dbReference>
<dbReference type="SMART" id="SM00244">
    <property type="entry name" value="PHB"/>
    <property type="match status" value="1"/>
</dbReference>
<organism evidence="4 5">
    <name type="scientific">Parapedobacter koreensis</name>
    <dbReference type="NCBI Taxonomy" id="332977"/>
    <lineage>
        <taxon>Bacteria</taxon>
        <taxon>Pseudomonadati</taxon>
        <taxon>Bacteroidota</taxon>
        <taxon>Sphingobacteriia</taxon>
        <taxon>Sphingobacteriales</taxon>
        <taxon>Sphingobacteriaceae</taxon>
        <taxon>Parapedobacter</taxon>
    </lineage>
</organism>
<feature type="domain" description="Band 7" evidence="3">
    <location>
        <begin position="132"/>
        <end position="291"/>
    </location>
</feature>
<dbReference type="InterPro" id="IPR001972">
    <property type="entry name" value="Stomatin_HflK_fam"/>
</dbReference>
<evidence type="ECO:0000256" key="1">
    <source>
        <dbReference type="ARBA" id="ARBA00004167"/>
    </source>
</evidence>